<evidence type="ECO:0000313" key="2">
    <source>
        <dbReference type="EMBL" id="CUQ81203.1"/>
    </source>
</evidence>
<dbReference type="Pfam" id="PF09587">
    <property type="entry name" value="PGA_cap"/>
    <property type="match status" value="1"/>
</dbReference>
<feature type="domain" description="Capsule synthesis protein CapA" evidence="1">
    <location>
        <begin position="232"/>
        <end position="451"/>
    </location>
</feature>
<protein>
    <submittedName>
        <fullName evidence="2">Bacterial capsule synthesis protein PGA_cap</fullName>
    </submittedName>
</protein>
<dbReference type="EMBL" id="CZBY01000001">
    <property type="protein sequence ID" value="CUQ81203.1"/>
    <property type="molecule type" value="Genomic_DNA"/>
</dbReference>
<dbReference type="AlphaFoldDB" id="A0A174Z194"/>
<accession>A0A174Z194</accession>
<dbReference type="InterPro" id="IPR019079">
    <property type="entry name" value="Capsule_synth_CapA"/>
</dbReference>
<dbReference type="STRING" id="39492.ERS852540_00221"/>
<evidence type="ECO:0000313" key="3">
    <source>
        <dbReference type="Proteomes" id="UP000095662"/>
    </source>
</evidence>
<organism evidence="2 3">
    <name type="scientific">[Eubacterium] siraeum</name>
    <dbReference type="NCBI Taxonomy" id="39492"/>
    <lineage>
        <taxon>Bacteria</taxon>
        <taxon>Bacillati</taxon>
        <taxon>Bacillota</taxon>
        <taxon>Clostridia</taxon>
        <taxon>Eubacteriales</taxon>
        <taxon>Oscillospiraceae</taxon>
        <taxon>Oscillospiraceae incertae sedis</taxon>
    </lineage>
</organism>
<proteinExistence type="predicted"/>
<reference evidence="2 3" key="1">
    <citation type="submission" date="2015-09" db="EMBL/GenBank/DDBJ databases">
        <authorList>
            <consortium name="Pathogen Informatics"/>
        </authorList>
    </citation>
    <scope>NUCLEOTIDE SEQUENCE [LARGE SCALE GENOMIC DNA]</scope>
    <source>
        <strain evidence="2 3">2789STDY5834928</strain>
    </source>
</reference>
<evidence type="ECO:0000259" key="1">
    <source>
        <dbReference type="SMART" id="SM00854"/>
    </source>
</evidence>
<sequence length="1226" mass="137542">MNFMQLRERQPKFPVTVKTGEGVVELIWNKIEYADGYRVFASPVGKNHFVGVINVKGTTAVMKKRANGVPMQYKVKAFRIADGPDNFFGESEIVIACPLETPRRLTAIVGSDGICTLSWRYNSQCDGFKIYADSNESGKYSFVCYSGKNSCRLDSFTKSGKVSFVVRSFIMTGHMEKLGVSSAPAEAVLPKSKGAKAVQFDHSMIRKTAGDYNARRFAGKDGRLCNDHHKCTVMIGGDITVSAEMQKNAAKGMPVFDEAFSSLGGIFGSFDFSVAMLDTDINDKKAYTFEDSRVINCPSTIADAVCKSGIDALAVNAGLLQRAPQSLEKYPLTVITENDCTQGGEKFSIVNINNINVGFISATVNKDISQYVSQLRKAGAEYIFFFCSWNERHTPAVKPKWRNQAVKAAESGADIIIGNGLNAIAEYDVIECADGRRVPVAYSLGSLIPADPATRFEKIGALLCVRLKRDTATGKVNTDLCGYIPYAFKDYGTEHRAVLLSDDNARYFGLSVYDTLKKQVATALGSKIELARYAEKPEQHSFALLGSALISELFKDDNDVETDRSHLFISQLTMNGAHCDVDEKYFRDGVVPLYYNLSKGYDEYLAENKADALITDLYYAVSTPVYRLGDSLYSGGKAFIQSRFYEENKSQLKRLDIKDEAVWKPLLDKFIDSVTAVYDREKIILVRITDPKLYYVNGRYVRSADRSCNFRLLLDMENYFIRRVSPKVIDISRFYPGVINKRGRSYAVCRDEHFRNNISLIAKSICSGNKANYVNSLAYDPEIWLTEVAENFDIIKAGKADSFFFSTSNAVDYFISRLSRDFICAEFKDILRLKTSELVTFNEIRACYDFGRNAVLKRVYNGICAIRKGDIANADIDEIIRLGLYAQSDLAKALESFYNKNGIIRNCVLSTKDLSFYLKCARLWMAGTDKDAVAQLARKYYEKHRPVILDVFGRADGGDISELADGAVKGSVISGYSALTVCSEKPADIDLSYIDDKSAVFTELTRSYFANSHGDWLLVDFSDIVKPIYRHRSAYVASIDELCCSMAYRAFMTDDEVFEPFKENDDSKFIEKAISDFARTVKAKYGKNIILRKTYLPLNRLDITGRIRPFDDTEFISEKENLISRAEEIFVKCTDCYIIDYESRYLPVCADKNADISERMLESDFYKEAAAAVDRIISGTSKKTVNNVDIVGYLERCERIRKDNPDMSAELSREIFGGASEIFMTE</sequence>
<name>A0A174Z194_9FIRM</name>
<dbReference type="SMART" id="SM00854">
    <property type="entry name" value="PGA_cap"/>
    <property type="match status" value="1"/>
</dbReference>
<dbReference type="OrthoDB" id="9810906at2"/>
<gene>
    <name evidence="2" type="ORF">ERS852540_00221</name>
</gene>
<dbReference type="Proteomes" id="UP000095662">
    <property type="component" value="Unassembled WGS sequence"/>
</dbReference>